<dbReference type="EMBL" id="JBHUMV010000004">
    <property type="protein sequence ID" value="MFD2754317.1"/>
    <property type="molecule type" value="Genomic_DNA"/>
</dbReference>
<dbReference type="Gene3D" id="2.40.400.10">
    <property type="entry name" value="Acetoacetate decarboxylase-like"/>
    <property type="match status" value="1"/>
</dbReference>
<organism evidence="1 2">
    <name type="scientific">Comamonas terrae</name>
    <dbReference type="NCBI Taxonomy" id="673548"/>
    <lineage>
        <taxon>Bacteria</taxon>
        <taxon>Pseudomonadati</taxon>
        <taxon>Pseudomonadota</taxon>
        <taxon>Betaproteobacteria</taxon>
        <taxon>Burkholderiales</taxon>
        <taxon>Comamonadaceae</taxon>
        <taxon>Comamonas</taxon>
    </lineage>
</organism>
<name>A0ABW5UL23_9BURK</name>
<reference evidence="2" key="1">
    <citation type="journal article" date="2019" name="Int. J. Syst. Evol. Microbiol.">
        <title>The Global Catalogue of Microorganisms (GCM) 10K type strain sequencing project: providing services to taxonomists for standard genome sequencing and annotation.</title>
        <authorList>
            <consortium name="The Broad Institute Genomics Platform"/>
            <consortium name="The Broad Institute Genome Sequencing Center for Infectious Disease"/>
            <person name="Wu L."/>
            <person name="Ma J."/>
        </authorList>
    </citation>
    <scope>NUCLEOTIDE SEQUENCE [LARGE SCALE GENOMIC DNA]</scope>
    <source>
        <strain evidence="2">TISTR 1906</strain>
    </source>
</reference>
<dbReference type="Proteomes" id="UP001597463">
    <property type="component" value="Unassembled WGS sequence"/>
</dbReference>
<gene>
    <name evidence="1" type="ORF">ACFSW6_09470</name>
</gene>
<dbReference type="SUPFAM" id="SSF160104">
    <property type="entry name" value="Acetoacetate decarboxylase-like"/>
    <property type="match status" value="1"/>
</dbReference>
<proteinExistence type="predicted"/>
<sequence>MTIHSRISTDFAAPAVPRATLPDSQMATISLAGLAVPVVKGGLYDRYRSNPPLSAIAAEDPDIDLSWFRQIGKEKVDMGFESFSPNFYYRSRRITAVFTADLQRLQDLMPSKVLEAVHPLRIWPGRGLVALTAYAYDCCDNDSYNEIGLSVITSRPGSTGRGPFALLSQSLSSDLWGYVLQLPVNTELARVRGVVGYNLPKWRTDIRYRETEKSVIAEIFDSETSRIDVMFEGRKLGRLSNRGSLVTNSFTNLDHQGQLTTGHAISRQFGHASSSHADSVKIHLTEGGLSAYIKALKLGRLVRYEYVPLFQSALYAPRPL</sequence>
<evidence type="ECO:0000313" key="1">
    <source>
        <dbReference type="EMBL" id="MFD2754317.1"/>
    </source>
</evidence>
<keyword evidence="2" id="KW-1185">Reference proteome</keyword>
<dbReference type="RefSeq" id="WP_217997596.1">
    <property type="nucleotide sequence ID" value="NZ_BCNT01000029.1"/>
</dbReference>
<dbReference type="InterPro" id="IPR023375">
    <property type="entry name" value="ADC_dom_sf"/>
</dbReference>
<evidence type="ECO:0000313" key="2">
    <source>
        <dbReference type="Proteomes" id="UP001597463"/>
    </source>
</evidence>
<protein>
    <submittedName>
        <fullName evidence="1">Acetoacetate decarboxylase (ADC)</fullName>
    </submittedName>
</protein>
<accession>A0ABW5UL23</accession>
<comment type="caution">
    <text evidence="1">The sequence shown here is derived from an EMBL/GenBank/DDBJ whole genome shotgun (WGS) entry which is preliminary data.</text>
</comment>